<organism evidence="1">
    <name type="scientific">viral metagenome</name>
    <dbReference type="NCBI Taxonomy" id="1070528"/>
    <lineage>
        <taxon>unclassified sequences</taxon>
        <taxon>metagenomes</taxon>
        <taxon>organismal metagenomes</taxon>
    </lineage>
</organism>
<name>A0A6C0DVX0_9ZZZZ</name>
<protein>
    <submittedName>
        <fullName evidence="1">Uncharacterized protein</fullName>
    </submittedName>
</protein>
<proteinExistence type="predicted"/>
<evidence type="ECO:0000313" key="1">
    <source>
        <dbReference type="EMBL" id="QHT20628.1"/>
    </source>
</evidence>
<reference evidence="1" key="1">
    <citation type="journal article" date="2020" name="Nature">
        <title>Giant virus diversity and host interactions through global metagenomics.</title>
        <authorList>
            <person name="Schulz F."/>
            <person name="Roux S."/>
            <person name="Paez-Espino D."/>
            <person name="Jungbluth S."/>
            <person name="Walsh D.A."/>
            <person name="Denef V.J."/>
            <person name="McMahon K.D."/>
            <person name="Konstantinidis K.T."/>
            <person name="Eloe-Fadrosh E.A."/>
            <person name="Kyrpides N.C."/>
            <person name="Woyke T."/>
        </authorList>
    </citation>
    <scope>NUCLEOTIDE SEQUENCE</scope>
    <source>
        <strain evidence="1">GVMAG-M-3300023174-68</strain>
    </source>
</reference>
<accession>A0A6C0DVX0</accession>
<dbReference type="EMBL" id="MN739679">
    <property type="protein sequence ID" value="QHT20628.1"/>
    <property type="molecule type" value="Genomic_DNA"/>
</dbReference>
<sequence length="81" mass="9947">MDYTNPKHKKRIVETCRRYYNTMKTYGEPPQNFTSKDYDIIDNICDLIRNKYKKRLIDDLDENEKEYIKIFTPELLPFAKY</sequence>
<dbReference type="AlphaFoldDB" id="A0A6C0DVX0"/>